<evidence type="ECO:0000256" key="1">
    <source>
        <dbReference type="ARBA" id="ARBA00009013"/>
    </source>
</evidence>
<dbReference type="Proteomes" id="UP001524383">
    <property type="component" value="Unassembled WGS sequence"/>
</dbReference>
<dbReference type="SUPFAM" id="SSF52091">
    <property type="entry name" value="SpoIIaa-like"/>
    <property type="match status" value="1"/>
</dbReference>
<dbReference type="InterPro" id="IPR002645">
    <property type="entry name" value="STAS_dom"/>
</dbReference>
<dbReference type="EMBL" id="VOTZ01000010">
    <property type="protein sequence ID" value="MCQ1538475.1"/>
    <property type="molecule type" value="Genomic_DNA"/>
</dbReference>
<name>A0ABD4TMG4_9EURY</name>
<proteinExistence type="inferred from homology"/>
<dbReference type="NCBIfam" id="TIGR00377">
    <property type="entry name" value="ant_ant_sig"/>
    <property type="match status" value="1"/>
</dbReference>
<evidence type="ECO:0000313" key="3">
    <source>
        <dbReference type="EMBL" id="MCQ1538475.1"/>
    </source>
</evidence>
<dbReference type="PANTHER" id="PTHR33495:SF2">
    <property type="entry name" value="ANTI-SIGMA FACTOR ANTAGONIST TM_1081-RELATED"/>
    <property type="match status" value="1"/>
</dbReference>
<dbReference type="Pfam" id="PF01740">
    <property type="entry name" value="STAS"/>
    <property type="match status" value="1"/>
</dbReference>
<dbReference type="RefSeq" id="WP_255332420.1">
    <property type="nucleotide sequence ID" value="NZ_VOTZ01000010.1"/>
</dbReference>
<dbReference type="CDD" id="cd07043">
    <property type="entry name" value="STAS_anti-anti-sigma_factors"/>
    <property type="match status" value="1"/>
</dbReference>
<gene>
    <name evidence="3" type="ORF">FTO68_05675</name>
</gene>
<organism evidence="3 4">
    <name type="scientific">Methanocalculus taiwanensis</name>
    <dbReference type="NCBI Taxonomy" id="106207"/>
    <lineage>
        <taxon>Archaea</taxon>
        <taxon>Methanobacteriati</taxon>
        <taxon>Methanobacteriota</taxon>
        <taxon>Stenosarchaea group</taxon>
        <taxon>Methanomicrobia</taxon>
        <taxon>Methanomicrobiales</taxon>
        <taxon>Methanocalculaceae</taxon>
        <taxon>Methanocalculus</taxon>
    </lineage>
</organism>
<dbReference type="AlphaFoldDB" id="A0ABD4TMG4"/>
<dbReference type="InterPro" id="IPR003658">
    <property type="entry name" value="Anti-sigma_ant"/>
</dbReference>
<evidence type="ECO:0000313" key="4">
    <source>
        <dbReference type="Proteomes" id="UP001524383"/>
    </source>
</evidence>
<comment type="similarity">
    <text evidence="1">Belongs to the anti-sigma-factor antagonist family.</text>
</comment>
<dbReference type="Gene3D" id="3.30.750.24">
    <property type="entry name" value="STAS domain"/>
    <property type="match status" value="1"/>
</dbReference>
<dbReference type="PROSITE" id="PS50801">
    <property type="entry name" value="STAS"/>
    <property type="match status" value="1"/>
</dbReference>
<sequence length="125" mass="13831">MPPYPQHTIGSITIIELPARVDSVTSLDLEKQLQRLIGVNKGIICDFSQTTFISSLGLRVLLQAYKDVKRLGSEMVLCSVSDYVMEVFDISGFSRIFTMYPSRTEALPALEISIKSGGMNKVQGE</sequence>
<accession>A0ABD4TMG4</accession>
<reference evidence="3 4" key="1">
    <citation type="submission" date="2019-08" db="EMBL/GenBank/DDBJ databases">
        <authorList>
            <person name="Chen S.-C."/>
            <person name="Lai M.-C."/>
            <person name="You Y.-T."/>
        </authorList>
    </citation>
    <scope>NUCLEOTIDE SEQUENCE [LARGE SCALE GENOMIC DNA]</scope>
    <source>
        <strain evidence="3 4">P2F9704a</strain>
    </source>
</reference>
<keyword evidence="4" id="KW-1185">Reference proteome</keyword>
<evidence type="ECO:0000259" key="2">
    <source>
        <dbReference type="PROSITE" id="PS50801"/>
    </source>
</evidence>
<protein>
    <submittedName>
        <fullName evidence="3">STAS domain-containing protein</fullName>
    </submittedName>
</protein>
<comment type="caution">
    <text evidence="3">The sequence shown here is derived from an EMBL/GenBank/DDBJ whole genome shotgun (WGS) entry which is preliminary data.</text>
</comment>
<feature type="domain" description="STAS" evidence="2">
    <location>
        <begin position="11"/>
        <end position="110"/>
    </location>
</feature>
<dbReference type="PANTHER" id="PTHR33495">
    <property type="entry name" value="ANTI-SIGMA FACTOR ANTAGONIST TM_1081-RELATED-RELATED"/>
    <property type="match status" value="1"/>
</dbReference>
<dbReference type="InterPro" id="IPR036513">
    <property type="entry name" value="STAS_dom_sf"/>
</dbReference>